<organism evidence="11 12">
    <name type="scientific">Rhodoferax mekongensis</name>
    <dbReference type="NCBI Taxonomy" id="3068341"/>
    <lineage>
        <taxon>Bacteria</taxon>
        <taxon>Pseudomonadati</taxon>
        <taxon>Pseudomonadota</taxon>
        <taxon>Betaproteobacteria</taxon>
        <taxon>Burkholderiales</taxon>
        <taxon>Comamonadaceae</taxon>
        <taxon>Rhodoferax</taxon>
    </lineage>
</organism>
<keyword evidence="12" id="KW-1185">Reference proteome</keyword>
<comment type="similarity">
    <text evidence="1 8 10">Belongs to the thymidine kinase family.</text>
</comment>
<keyword evidence="8" id="KW-0479">Metal-binding</keyword>
<evidence type="ECO:0000256" key="10">
    <source>
        <dbReference type="RuleBase" id="RU004165"/>
    </source>
</evidence>
<dbReference type="PANTHER" id="PTHR11441">
    <property type="entry name" value="THYMIDINE KINASE"/>
    <property type="match status" value="1"/>
</dbReference>
<dbReference type="Gene3D" id="3.40.50.300">
    <property type="entry name" value="P-loop containing nucleotide triphosphate hydrolases"/>
    <property type="match status" value="1"/>
</dbReference>
<proteinExistence type="inferred from homology"/>
<feature type="binding site" evidence="8">
    <location>
        <position position="144"/>
    </location>
    <ligand>
        <name>Zn(2+)</name>
        <dbReference type="ChEBI" id="CHEBI:29105"/>
    </ligand>
</feature>
<dbReference type="RefSeq" id="WP_313866706.1">
    <property type="nucleotide sequence ID" value="NZ_CP132507.1"/>
</dbReference>
<evidence type="ECO:0000256" key="4">
    <source>
        <dbReference type="ARBA" id="ARBA00022679"/>
    </source>
</evidence>
<keyword evidence="7 8" id="KW-0067">ATP-binding</keyword>
<evidence type="ECO:0000256" key="6">
    <source>
        <dbReference type="ARBA" id="ARBA00022777"/>
    </source>
</evidence>
<protein>
    <recommendedName>
        <fullName evidence="2 8">Thymidine kinase</fullName>
        <ecNumber evidence="2 8">2.7.1.21</ecNumber>
    </recommendedName>
</protein>
<feature type="binding site" evidence="8">
    <location>
        <position position="179"/>
    </location>
    <ligand>
        <name>Zn(2+)</name>
        <dbReference type="ChEBI" id="CHEBI:29105"/>
    </ligand>
</feature>
<evidence type="ECO:0000313" key="11">
    <source>
        <dbReference type="EMBL" id="WNO03822.1"/>
    </source>
</evidence>
<keyword evidence="3 8" id="KW-0237">DNA synthesis</keyword>
<dbReference type="SUPFAM" id="SSF57716">
    <property type="entry name" value="Glucocorticoid receptor-like (DNA-binding domain)"/>
    <property type="match status" value="1"/>
</dbReference>
<evidence type="ECO:0000256" key="7">
    <source>
        <dbReference type="ARBA" id="ARBA00022840"/>
    </source>
</evidence>
<feature type="binding site" evidence="8">
    <location>
        <begin position="84"/>
        <end position="87"/>
    </location>
    <ligand>
        <name>ATP</name>
        <dbReference type="ChEBI" id="CHEBI:30616"/>
    </ligand>
</feature>
<accession>A0ABZ0AWK1</accession>
<keyword evidence="5 8" id="KW-0547">Nucleotide-binding</keyword>
<dbReference type="InterPro" id="IPR027417">
    <property type="entry name" value="P-loop_NTPase"/>
</dbReference>
<dbReference type="EC" id="2.7.1.21" evidence="2 8"/>
<dbReference type="HAMAP" id="MF_00124">
    <property type="entry name" value="Thymidine_kinase"/>
    <property type="match status" value="1"/>
</dbReference>
<evidence type="ECO:0000256" key="2">
    <source>
        <dbReference type="ARBA" id="ARBA00012118"/>
    </source>
</evidence>
<dbReference type="Pfam" id="PF00265">
    <property type="entry name" value="TK"/>
    <property type="match status" value="1"/>
</dbReference>
<dbReference type="EMBL" id="CP132507">
    <property type="protein sequence ID" value="WNO03822.1"/>
    <property type="molecule type" value="Genomic_DNA"/>
</dbReference>
<dbReference type="InterPro" id="IPR001267">
    <property type="entry name" value="Thymidine_kinase"/>
</dbReference>
<dbReference type="PANTHER" id="PTHR11441:SF0">
    <property type="entry name" value="THYMIDINE KINASE, CYTOSOLIC"/>
    <property type="match status" value="1"/>
</dbReference>
<feature type="binding site" evidence="8">
    <location>
        <position position="182"/>
    </location>
    <ligand>
        <name>Zn(2+)</name>
        <dbReference type="ChEBI" id="CHEBI:29105"/>
    </ligand>
</feature>
<dbReference type="SUPFAM" id="SSF52540">
    <property type="entry name" value="P-loop containing nucleoside triphosphate hydrolases"/>
    <property type="match status" value="1"/>
</dbReference>
<keyword evidence="4 8" id="KW-0808">Transferase</keyword>
<gene>
    <name evidence="8" type="primary">tdk</name>
    <name evidence="11" type="ORF">RAN89_12965</name>
</gene>
<feature type="active site" description="Proton acceptor" evidence="8">
    <location>
        <position position="85"/>
    </location>
</feature>
<comment type="subcellular location">
    <subcellularLocation>
        <location evidence="8">Cytoplasm</location>
    </subcellularLocation>
</comment>
<dbReference type="Proteomes" id="UP001302257">
    <property type="component" value="Chromosome"/>
</dbReference>
<reference evidence="11 12" key="1">
    <citation type="submission" date="2023-08" db="EMBL/GenBank/DDBJ databases">
        <title>Rhodoferax potami sp. nov. and Rhodoferax mekongensis sp. nov., isolated from the Mekong River in Thailand.</title>
        <authorList>
            <person name="Kitikhun S."/>
            <person name="Charoenyingcharoen P."/>
            <person name="Siriarchawattana P."/>
            <person name="Likhitrattanapisal S."/>
            <person name="Nilsakha T."/>
            <person name="Chanpet A."/>
            <person name="Rattanawaree P."/>
            <person name="Ingsriswang S."/>
        </authorList>
    </citation>
    <scope>NUCLEOTIDE SEQUENCE [LARGE SCALE GENOMIC DNA]</scope>
    <source>
        <strain evidence="11 12">TBRC 17307</strain>
    </source>
</reference>
<dbReference type="Gene3D" id="3.30.60.20">
    <property type="match status" value="1"/>
</dbReference>
<comment type="catalytic activity">
    <reaction evidence="8 9">
        <text>thymidine + ATP = dTMP + ADP + H(+)</text>
        <dbReference type="Rhea" id="RHEA:19129"/>
        <dbReference type="ChEBI" id="CHEBI:15378"/>
        <dbReference type="ChEBI" id="CHEBI:17748"/>
        <dbReference type="ChEBI" id="CHEBI:30616"/>
        <dbReference type="ChEBI" id="CHEBI:63528"/>
        <dbReference type="ChEBI" id="CHEBI:456216"/>
        <dbReference type="EC" id="2.7.1.21"/>
    </reaction>
</comment>
<keyword evidence="8" id="KW-0862">Zinc</keyword>
<keyword evidence="6 8" id="KW-0418">Kinase</keyword>
<dbReference type="PIRSF" id="PIRSF035805">
    <property type="entry name" value="TK_cell"/>
    <property type="match status" value="1"/>
</dbReference>
<keyword evidence="8" id="KW-0963">Cytoplasm</keyword>
<evidence type="ECO:0000256" key="8">
    <source>
        <dbReference type="HAMAP-Rule" id="MF_00124"/>
    </source>
</evidence>
<evidence type="ECO:0000256" key="1">
    <source>
        <dbReference type="ARBA" id="ARBA00007587"/>
    </source>
</evidence>
<feature type="binding site" evidence="8">
    <location>
        <begin position="9"/>
        <end position="16"/>
    </location>
    <ligand>
        <name>ATP</name>
        <dbReference type="ChEBI" id="CHEBI:30616"/>
    </ligand>
</feature>
<dbReference type="NCBIfam" id="NF003300">
    <property type="entry name" value="PRK04296.1-5"/>
    <property type="match status" value="1"/>
</dbReference>
<name>A0ABZ0AWK1_9BURK</name>
<evidence type="ECO:0000256" key="9">
    <source>
        <dbReference type="RuleBase" id="RU000544"/>
    </source>
</evidence>
<evidence type="ECO:0000256" key="3">
    <source>
        <dbReference type="ARBA" id="ARBA00022634"/>
    </source>
</evidence>
<feature type="binding site" evidence="8">
    <location>
        <position position="142"/>
    </location>
    <ligand>
        <name>Zn(2+)</name>
        <dbReference type="ChEBI" id="CHEBI:29105"/>
    </ligand>
</feature>
<sequence length="190" mass="21177">MAKLFFRYSAMNAGKSTSLLQIAYNYEEQGQRVQLYTARIDDRSGVGSIASRLGIQRQADTFDEHTDFEALLSAQASLACVLIDEAQFLQPEQVRQLHRIAHRANIPAICFGLRSDFQGKPFAGAAHLLTLADDIEEIKTICACGRKATMNVRVDDQGKRVREGAQIEIGGNDRYQQACARCFYEGTTDH</sequence>
<dbReference type="GO" id="GO:0004797">
    <property type="term" value="F:thymidine kinase activity"/>
    <property type="evidence" value="ECO:0007669"/>
    <property type="project" value="UniProtKB-EC"/>
</dbReference>
<evidence type="ECO:0000313" key="12">
    <source>
        <dbReference type="Proteomes" id="UP001302257"/>
    </source>
</evidence>
<comment type="subunit">
    <text evidence="8">Homotetramer.</text>
</comment>
<evidence type="ECO:0000256" key="5">
    <source>
        <dbReference type="ARBA" id="ARBA00022741"/>
    </source>
</evidence>